<gene>
    <name evidence="5" type="ORF">EAH_00045050</name>
</gene>
<dbReference type="PRINTS" id="PR00081">
    <property type="entry name" value="GDHRDH"/>
</dbReference>
<dbReference type="InterPro" id="IPR002347">
    <property type="entry name" value="SDR_fam"/>
</dbReference>
<comment type="similarity">
    <text evidence="1 3">Belongs to the short-chain dehydrogenases/reductases (SDR) family.</text>
</comment>
<dbReference type="GO" id="GO:0016491">
    <property type="term" value="F:oxidoreductase activity"/>
    <property type="evidence" value="ECO:0007669"/>
    <property type="project" value="UniProtKB-KW"/>
</dbReference>
<dbReference type="InterPro" id="IPR051687">
    <property type="entry name" value="Peroxisomal_Beta-Oxidation"/>
</dbReference>
<evidence type="ECO:0000256" key="3">
    <source>
        <dbReference type="RuleBase" id="RU000363"/>
    </source>
</evidence>
<dbReference type="EMBL" id="HG673509">
    <property type="protein sequence ID" value="CDI83861.1"/>
    <property type="molecule type" value="Genomic_DNA"/>
</dbReference>
<reference evidence="5" key="2">
    <citation type="submission" date="2013-10" db="EMBL/GenBank/DDBJ databases">
        <authorList>
            <person name="Aslett M."/>
        </authorList>
    </citation>
    <scope>NUCLEOTIDE SEQUENCE [LARGE SCALE GENOMIC DNA]</scope>
    <source>
        <strain evidence="5">Houghton</strain>
    </source>
</reference>
<evidence type="ECO:0000313" key="6">
    <source>
        <dbReference type="Proteomes" id="UP000018050"/>
    </source>
</evidence>
<dbReference type="Gene3D" id="1.10.287.4290">
    <property type="match status" value="1"/>
</dbReference>
<dbReference type="GeneID" id="25272575"/>
<protein>
    <submittedName>
        <fullName evidence="5">Uncharacterized protein</fullName>
    </submittedName>
</protein>
<dbReference type="Proteomes" id="UP000018050">
    <property type="component" value="Unassembled WGS sequence"/>
</dbReference>
<evidence type="ECO:0000256" key="1">
    <source>
        <dbReference type="ARBA" id="ARBA00006484"/>
    </source>
</evidence>
<dbReference type="AlphaFoldDB" id="U6GUB9"/>
<feature type="non-terminal residue" evidence="5">
    <location>
        <position position="281"/>
    </location>
</feature>
<dbReference type="RefSeq" id="XP_013247074.1">
    <property type="nucleotide sequence ID" value="XM_013391620.1"/>
</dbReference>
<keyword evidence="6" id="KW-1185">Reference proteome</keyword>
<dbReference type="InterPro" id="IPR036291">
    <property type="entry name" value="NAD(P)-bd_dom_sf"/>
</dbReference>
<dbReference type="VEuPathDB" id="ToxoDB:EAH_00045050"/>
<organism evidence="5 6">
    <name type="scientific">Eimeria acervulina</name>
    <name type="common">Coccidian parasite</name>
    <dbReference type="NCBI Taxonomy" id="5801"/>
    <lineage>
        <taxon>Eukaryota</taxon>
        <taxon>Sar</taxon>
        <taxon>Alveolata</taxon>
        <taxon>Apicomplexa</taxon>
        <taxon>Conoidasida</taxon>
        <taxon>Coccidia</taxon>
        <taxon>Eucoccidiorida</taxon>
        <taxon>Eimeriorina</taxon>
        <taxon>Eimeriidae</taxon>
        <taxon>Eimeria</taxon>
    </lineage>
</organism>
<keyword evidence="2" id="KW-0560">Oxidoreductase</keyword>
<reference evidence="5" key="1">
    <citation type="submission" date="2013-10" db="EMBL/GenBank/DDBJ databases">
        <title>Genomic analysis of the causative agents of coccidiosis in chickens.</title>
        <authorList>
            <person name="Reid A.J."/>
            <person name="Blake D."/>
            <person name="Billington K."/>
            <person name="Browne H."/>
            <person name="Dunn M."/>
            <person name="Hung S."/>
            <person name="Kawahara F."/>
            <person name="Miranda-Saavedra D."/>
            <person name="Mourier T."/>
            <person name="Nagra H."/>
            <person name="Otto T.D."/>
            <person name="Rawlings N."/>
            <person name="Sanchez A."/>
            <person name="Sanders M."/>
            <person name="Subramaniam C."/>
            <person name="Tay Y."/>
            <person name="Dear P."/>
            <person name="Doerig C."/>
            <person name="Gruber A."/>
            <person name="Parkinson J."/>
            <person name="Shirley M."/>
            <person name="Wan K.L."/>
            <person name="Berriman M."/>
            <person name="Tomley F."/>
            <person name="Pain A."/>
        </authorList>
    </citation>
    <scope>NUCLEOTIDE SEQUENCE [LARGE SCALE GENOMIC DNA]</scope>
    <source>
        <strain evidence="5">Houghton</strain>
    </source>
</reference>
<name>U6GUB9_EIMAC</name>
<proteinExistence type="inferred from homology"/>
<dbReference type="SUPFAM" id="SSF51735">
    <property type="entry name" value="NAD(P)-binding Rossmann-fold domains"/>
    <property type="match status" value="1"/>
</dbReference>
<evidence type="ECO:0000256" key="4">
    <source>
        <dbReference type="SAM" id="MobiDB-lite"/>
    </source>
</evidence>
<feature type="compositionally biased region" description="Low complexity" evidence="4">
    <location>
        <begin position="255"/>
        <end position="281"/>
    </location>
</feature>
<feature type="compositionally biased region" description="Polar residues" evidence="4">
    <location>
        <begin position="245"/>
        <end position="254"/>
    </location>
</feature>
<dbReference type="PANTHER" id="PTHR45024:SF2">
    <property type="entry name" value="SCP2 DOMAIN-CONTAINING PROTEIN"/>
    <property type="match status" value="1"/>
</dbReference>
<dbReference type="Gene3D" id="3.40.50.720">
    <property type="entry name" value="NAD(P)-binding Rossmann-like Domain"/>
    <property type="match status" value="1"/>
</dbReference>
<evidence type="ECO:0000313" key="5">
    <source>
        <dbReference type="EMBL" id="CDI83861.1"/>
    </source>
</evidence>
<dbReference type="Pfam" id="PF00106">
    <property type="entry name" value="adh_short"/>
    <property type="match status" value="1"/>
</dbReference>
<dbReference type="OrthoDB" id="421309at2759"/>
<feature type="region of interest" description="Disordered" evidence="4">
    <location>
        <begin position="245"/>
        <end position="281"/>
    </location>
</feature>
<sequence>MLRLTDISAGGGLGRAYALAFARRGAKVVVNDLGVALAGDANKEEGIRAADAVVEEIKSFGGEATANYDDVLNGDKIIEAAIKAFGQIDILINNAGILRDSSFAKLTEQDWDRVMQVHLKGAFLCTKAAWSFMMKRRFGRIINTTSASGTRMTADVLPPPLLKSLKPDCVAPVVLFLSSKESKVTGQVFEVGAGWVAAVRWQRSAGKVFSSAFSLEDLQRDWHHVVDFNSNVSYPTSLADSLVMASQQMSTGTEQQQQQQQQQPQQQQQQQQQQTEQQKVG</sequence>
<accession>U6GUB9</accession>
<dbReference type="PANTHER" id="PTHR45024">
    <property type="entry name" value="DEHYDROGENASES, SHORT CHAIN"/>
    <property type="match status" value="1"/>
</dbReference>
<dbReference type="PRINTS" id="PR00080">
    <property type="entry name" value="SDRFAMILY"/>
</dbReference>
<evidence type="ECO:0000256" key="2">
    <source>
        <dbReference type="ARBA" id="ARBA00023002"/>
    </source>
</evidence>